<evidence type="ECO:0000256" key="4">
    <source>
        <dbReference type="ARBA" id="ARBA00022827"/>
    </source>
</evidence>
<dbReference type="GO" id="GO:0003955">
    <property type="term" value="F:NAD(P)H dehydrogenase (quinone) activity"/>
    <property type="evidence" value="ECO:0007669"/>
    <property type="project" value="TreeGrafter"/>
</dbReference>
<evidence type="ECO:0000256" key="5">
    <source>
        <dbReference type="ARBA" id="ARBA00023002"/>
    </source>
</evidence>
<keyword evidence="8" id="KW-1185">Reference proteome</keyword>
<protein>
    <submittedName>
        <fullName evidence="7">NADH dehydrogenase</fullName>
    </submittedName>
</protein>
<evidence type="ECO:0000313" key="7">
    <source>
        <dbReference type="EMBL" id="SFM23306.1"/>
    </source>
</evidence>
<feature type="domain" description="FAD/NAD(P)-binding" evidence="6">
    <location>
        <begin position="16"/>
        <end position="299"/>
    </location>
</feature>
<accession>A0A1I4P6S5</accession>
<gene>
    <name evidence="7" type="ORF">SAMN04487943_110100</name>
</gene>
<keyword evidence="3" id="KW-0285">Flavoprotein</keyword>
<dbReference type="AlphaFoldDB" id="A0A1I4P6S5"/>
<dbReference type="PRINTS" id="PR00368">
    <property type="entry name" value="FADPNR"/>
</dbReference>
<dbReference type="STRING" id="334253.SAMN04487943_110100"/>
<comment type="cofactor">
    <cofactor evidence="1">
        <name>FAD</name>
        <dbReference type="ChEBI" id="CHEBI:57692"/>
    </cofactor>
</comment>
<dbReference type="PANTHER" id="PTHR42913:SF3">
    <property type="entry name" value="64 KDA MITOCHONDRIAL NADH DEHYDROGENASE (EUROFUNG)"/>
    <property type="match status" value="1"/>
</dbReference>
<comment type="similarity">
    <text evidence="2">Belongs to the NADH dehydrogenase family.</text>
</comment>
<dbReference type="SUPFAM" id="SSF51905">
    <property type="entry name" value="FAD/NAD(P)-binding domain"/>
    <property type="match status" value="1"/>
</dbReference>
<dbReference type="InterPro" id="IPR023753">
    <property type="entry name" value="FAD/NAD-binding_dom"/>
</dbReference>
<dbReference type="Proteomes" id="UP000198565">
    <property type="component" value="Unassembled WGS sequence"/>
</dbReference>
<evidence type="ECO:0000313" key="8">
    <source>
        <dbReference type="Proteomes" id="UP000198565"/>
    </source>
</evidence>
<evidence type="ECO:0000256" key="1">
    <source>
        <dbReference type="ARBA" id="ARBA00001974"/>
    </source>
</evidence>
<sequence>MNIDFTIDRGFEKMKRVVLIGGGYGGMNALHQLIDNGIPNDVQITVIDRNPYHSLKTEFYAILAGTKSDKEVRIDFPVHEQISYIFGEVVEINTETEHIRMKDNEVPVEYDFLLIGLGCEDNYHGIQGAMEYTESVQTITKARQASIKINCLPAYSQVSVVGAGLSGIEVASEIRESRPDLNIRLLDRGSSVLSAFDEKIQSYVEDWFNKNEVKILHHSNVELVAEGIFYNNGEGIESDVIIWTAGVRPNYLVRSLPFEKDRQEKIIVNEFYQVPSNPNVFVVGDCVASEHSPSAQLAGVQGEQIGDILADVLNGKEARKPGDIKLKGQLGSLGKSDGFGNMYRKPVTGLLPRLAKSGVLWLNKRH</sequence>
<dbReference type="Gene3D" id="3.50.50.100">
    <property type="match status" value="1"/>
</dbReference>
<evidence type="ECO:0000259" key="6">
    <source>
        <dbReference type="Pfam" id="PF07992"/>
    </source>
</evidence>
<keyword evidence="5" id="KW-0560">Oxidoreductase</keyword>
<proteinExistence type="inferred from homology"/>
<reference evidence="8" key="1">
    <citation type="submission" date="2016-10" db="EMBL/GenBank/DDBJ databases">
        <authorList>
            <person name="Varghese N."/>
            <person name="Submissions S."/>
        </authorList>
    </citation>
    <scope>NUCLEOTIDE SEQUENCE [LARGE SCALE GENOMIC DNA]</scope>
    <source>
        <strain evidence="8">CGMCC 1.4250</strain>
    </source>
</reference>
<name>A0A1I4P6S5_9BACI</name>
<dbReference type="InterPro" id="IPR051169">
    <property type="entry name" value="NADH-Q_oxidoreductase"/>
</dbReference>
<dbReference type="Pfam" id="PF07992">
    <property type="entry name" value="Pyr_redox_2"/>
    <property type="match status" value="1"/>
</dbReference>
<dbReference type="InterPro" id="IPR036188">
    <property type="entry name" value="FAD/NAD-bd_sf"/>
</dbReference>
<keyword evidence="4" id="KW-0274">FAD</keyword>
<dbReference type="EMBL" id="FOTR01000010">
    <property type="protein sequence ID" value="SFM23306.1"/>
    <property type="molecule type" value="Genomic_DNA"/>
</dbReference>
<dbReference type="PANTHER" id="PTHR42913">
    <property type="entry name" value="APOPTOSIS-INDUCING FACTOR 1"/>
    <property type="match status" value="1"/>
</dbReference>
<organism evidence="7 8">
    <name type="scientific">Gracilibacillus orientalis</name>
    <dbReference type="NCBI Taxonomy" id="334253"/>
    <lineage>
        <taxon>Bacteria</taxon>
        <taxon>Bacillati</taxon>
        <taxon>Bacillota</taxon>
        <taxon>Bacilli</taxon>
        <taxon>Bacillales</taxon>
        <taxon>Bacillaceae</taxon>
        <taxon>Gracilibacillus</taxon>
    </lineage>
</organism>
<evidence type="ECO:0000256" key="2">
    <source>
        <dbReference type="ARBA" id="ARBA00005272"/>
    </source>
</evidence>
<evidence type="ECO:0000256" key="3">
    <source>
        <dbReference type="ARBA" id="ARBA00022630"/>
    </source>
</evidence>
<dbReference type="PRINTS" id="PR00411">
    <property type="entry name" value="PNDRDTASEI"/>
</dbReference>
<dbReference type="GO" id="GO:0019646">
    <property type="term" value="P:aerobic electron transport chain"/>
    <property type="evidence" value="ECO:0007669"/>
    <property type="project" value="TreeGrafter"/>
</dbReference>